<feature type="compositionally biased region" description="Polar residues" evidence="1">
    <location>
        <begin position="244"/>
        <end position="258"/>
    </location>
</feature>
<feature type="compositionally biased region" description="Basic residues" evidence="1">
    <location>
        <begin position="25"/>
        <end position="36"/>
    </location>
</feature>
<organism evidence="2 3">
    <name type="scientific">Araneus ventricosus</name>
    <name type="common">Orbweaver spider</name>
    <name type="synonym">Epeira ventricosa</name>
    <dbReference type="NCBI Taxonomy" id="182803"/>
    <lineage>
        <taxon>Eukaryota</taxon>
        <taxon>Metazoa</taxon>
        <taxon>Ecdysozoa</taxon>
        <taxon>Arthropoda</taxon>
        <taxon>Chelicerata</taxon>
        <taxon>Arachnida</taxon>
        <taxon>Araneae</taxon>
        <taxon>Araneomorphae</taxon>
        <taxon>Entelegynae</taxon>
        <taxon>Araneoidea</taxon>
        <taxon>Araneidae</taxon>
        <taxon>Araneus</taxon>
    </lineage>
</organism>
<dbReference type="AlphaFoldDB" id="A0A4Y2VTF1"/>
<name>A0A4Y2VTF1_ARAVE</name>
<keyword evidence="3" id="KW-1185">Reference proteome</keyword>
<feature type="region of interest" description="Disordered" evidence="1">
    <location>
        <begin position="18"/>
        <end position="68"/>
    </location>
</feature>
<feature type="region of interest" description="Disordered" evidence="1">
    <location>
        <begin position="179"/>
        <end position="269"/>
    </location>
</feature>
<reference evidence="2 3" key="1">
    <citation type="journal article" date="2019" name="Sci. Rep.">
        <title>Orb-weaving spider Araneus ventricosus genome elucidates the spidroin gene catalogue.</title>
        <authorList>
            <person name="Kono N."/>
            <person name="Nakamura H."/>
            <person name="Ohtoshi R."/>
            <person name="Moran D.A.P."/>
            <person name="Shinohara A."/>
            <person name="Yoshida Y."/>
            <person name="Fujiwara M."/>
            <person name="Mori M."/>
            <person name="Tomita M."/>
            <person name="Arakawa K."/>
        </authorList>
    </citation>
    <scope>NUCLEOTIDE SEQUENCE [LARGE SCALE GENOMIC DNA]</scope>
</reference>
<evidence type="ECO:0000313" key="3">
    <source>
        <dbReference type="Proteomes" id="UP000499080"/>
    </source>
</evidence>
<feature type="region of interest" description="Disordered" evidence="1">
    <location>
        <begin position="378"/>
        <end position="410"/>
    </location>
</feature>
<evidence type="ECO:0000313" key="2">
    <source>
        <dbReference type="EMBL" id="GBO28429.1"/>
    </source>
</evidence>
<proteinExistence type="predicted"/>
<gene>
    <name evidence="2" type="ORF">AVEN_258800_1</name>
</gene>
<dbReference type="EMBL" id="BGPR01051485">
    <property type="protein sequence ID" value="GBO28429.1"/>
    <property type="molecule type" value="Genomic_DNA"/>
</dbReference>
<feature type="compositionally biased region" description="Basic residues" evidence="1">
    <location>
        <begin position="197"/>
        <end position="212"/>
    </location>
</feature>
<sequence length="475" mass="51580">MATSREISDKALKSESLLGLAKSGAKGKPKKPKASSKKLIDGSDDDFQDATGILKNTGQGKQGPVKNLAIQGPAIGPYRFGQTNPFGLPPKSLEPLASVPEASTSTLPEGYVGFGLAMGPPPGDCWGDTPYPGEARVDVSYPADPQAAHSMETNLVAPPETSGVPTVDVDKMDNEDFSDASDNSMIAGTPPVEAVKSGHKRRQVKTPKRIKKLITDGPEGSIETFYQGHSSSDSDKTIIVPDSMDSSSDAKGNPSTEIPASPPPAQEQDSEVYHYPIEDHEMLNSFAFLHEDYSYDHTKVCPWVWHYYSILMQMDPAVGNVPKSTPSDTYQFLQAVSAHFLIKQNHWTKVQEENTKLLAEMRRLEENRVKLEEQLRTGAHLSARPPSPSRPAWNTVVKSRSRKKGPPLSAVPTEVRSVATSSVSAQLDAPLVFNPLPIQQPPSVPFAARVKLKPRQGLPTVIVRPLGDILVLRRS</sequence>
<accession>A0A4Y2VTF1</accession>
<evidence type="ECO:0000256" key="1">
    <source>
        <dbReference type="SAM" id="MobiDB-lite"/>
    </source>
</evidence>
<comment type="caution">
    <text evidence="2">The sequence shown here is derived from an EMBL/GenBank/DDBJ whole genome shotgun (WGS) entry which is preliminary data.</text>
</comment>
<dbReference type="Proteomes" id="UP000499080">
    <property type="component" value="Unassembled WGS sequence"/>
</dbReference>
<protein>
    <submittedName>
        <fullName evidence="2">Uncharacterized protein</fullName>
    </submittedName>
</protein>